<sequence length="588" mass="68722">MNYSRDDINTIPKTNLILEPTLEKTEEVVELIIQRFMTKMKYPILAFDGYIGANWEIVFKIKELLENQDIQVKLIDSRYFYKDPNNIWEIIQPFISFDPHFGKMFKGKLEDLMAEEKIEGFKKTINQTNNEVIIVYGCGSVNNYMNTEYDLIFYTDVTHENLLNYLKEEKLWFIPENVSTENGVADVGMSIQTFKLTRYILIPIFNEHRRALLKKMDFYIDNNNSLKILPKSSFKHLMLELAQRPFKLKPLYIQSPWGGDWMRRKRGLPTNFNNLAWTFEAVTSDMSLLVNFEEDTFEIPFDSFLASNPKTIMGEKAFKKYKYFFPIRVHYDDSYNGGNMAIQVHPDDSYVKKFFSENVGQQEAYYIVETKNSSKVFLGLKKDTDLKKFYEEALKSKDRKVPLEYEKYVNAFPSKPGDLFLIPSGTIHALGKDQVCLEIGTSYGYTFHVYDYLRPDLSGNLREIHLDHAFRMLSSKLQINKEPSKLKPLPLMIYKCDDSVEYLLGKRNDMIFEVHRVDFKERWEDNTNGDFQILTLIKGDNLFIKPKNKVLGRTTLQNLRTIIIPASLGNYVLESDESCTVIKVTLAK</sequence>
<protein>
    <recommendedName>
        <fullName evidence="5">Mannose-6-phosphate isomerase</fullName>
    </recommendedName>
</protein>
<keyword evidence="1" id="KW-0479">Metal-binding</keyword>
<dbReference type="PANTHER" id="PTHR42742:SF3">
    <property type="entry name" value="FRUCTOKINASE"/>
    <property type="match status" value="1"/>
</dbReference>
<dbReference type="InterPro" id="IPR014710">
    <property type="entry name" value="RmlC-like_jellyroll"/>
</dbReference>
<proteinExistence type="predicted"/>
<dbReference type="Proteomes" id="UP000236950">
    <property type="component" value="Unassembled WGS sequence"/>
</dbReference>
<evidence type="ECO:0000313" key="3">
    <source>
        <dbReference type="EMBL" id="POZ92897.1"/>
    </source>
</evidence>
<evidence type="ECO:0000313" key="4">
    <source>
        <dbReference type="Proteomes" id="UP000236950"/>
    </source>
</evidence>
<evidence type="ECO:0008006" key="5">
    <source>
        <dbReference type="Google" id="ProtNLM"/>
    </source>
</evidence>
<dbReference type="SUPFAM" id="SSF51182">
    <property type="entry name" value="RmlC-like cupins"/>
    <property type="match status" value="1"/>
</dbReference>
<organism evidence="3 4">
    <name type="scientific">Petrotoga halophila DSM 16923</name>
    <dbReference type="NCBI Taxonomy" id="1122953"/>
    <lineage>
        <taxon>Bacteria</taxon>
        <taxon>Thermotogati</taxon>
        <taxon>Thermotogota</taxon>
        <taxon>Thermotogae</taxon>
        <taxon>Petrotogales</taxon>
        <taxon>Petrotogaceae</taxon>
        <taxon>Petrotoga</taxon>
    </lineage>
</organism>
<dbReference type="InterPro" id="IPR051804">
    <property type="entry name" value="Carb_Metab_Reg_Kinase/Isom"/>
</dbReference>
<dbReference type="GO" id="GO:0046872">
    <property type="term" value="F:metal ion binding"/>
    <property type="evidence" value="ECO:0007669"/>
    <property type="project" value="UniProtKB-KW"/>
</dbReference>
<dbReference type="RefSeq" id="WP_103898391.1">
    <property type="nucleotide sequence ID" value="NZ_JALY01000109.1"/>
</dbReference>
<reference evidence="3 4" key="1">
    <citation type="submission" date="2014-01" db="EMBL/GenBank/DDBJ databases">
        <title>Comparative genomics of Petrotoga.</title>
        <authorList>
            <person name="Chow K."/>
            <person name="Charchuk R."/>
            <person name="Nesbo C.L."/>
        </authorList>
    </citation>
    <scope>NUCLEOTIDE SEQUENCE [LARGE SCALE GENOMIC DNA]</scope>
    <source>
        <strain evidence="3 4">DSM 16923</strain>
    </source>
</reference>
<keyword evidence="4" id="KW-1185">Reference proteome</keyword>
<comment type="caution">
    <text evidence="3">The sequence shown here is derived from an EMBL/GenBank/DDBJ whole genome shotgun (WGS) entry which is preliminary data.</text>
</comment>
<dbReference type="EMBL" id="JALY01000109">
    <property type="protein sequence ID" value="POZ92897.1"/>
    <property type="molecule type" value="Genomic_DNA"/>
</dbReference>
<dbReference type="AlphaFoldDB" id="A0A2S5EIK6"/>
<dbReference type="Gene3D" id="2.60.120.10">
    <property type="entry name" value="Jelly Rolls"/>
    <property type="match status" value="2"/>
</dbReference>
<gene>
    <name evidence="3" type="ORF">AA81_04805</name>
</gene>
<evidence type="ECO:0000256" key="1">
    <source>
        <dbReference type="ARBA" id="ARBA00022723"/>
    </source>
</evidence>
<name>A0A2S5EIK6_9BACT</name>
<evidence type="ECO:0000256" key="2">
    <source>
        <dbReference type="ARBA" id="ARBA00022833"/>
    </source>
</evidence>
<keyword evidence="2" id="KW-0862">Zinc</keyword>
<accession>A0A2S5EIK6</accession>
<dbReference type="CDD" id="cd07010">
    <property type="entry name" value="cupin_PMI_type_I_N_bac"/>
    <property type="match status" value="1"/>
</dbReference>
<dbReference type="PANTHER" id="PTHR42742">
    <property type="entry name" value="TRANSCRIPTIONAL REPRESSOR MPRA"/>
    <property type="match status" value="1"/>
</dbReference>
<dbReference type="InterPro" id="IPR011051">
    <property type="entry name" value="RmlC_Cupin_sf"/>
</dbReference>